<feature type="domain" description="AAA+ ATPase" evidence="2">
    <location>
        <begin position="928"/>
        <end position="1058"/>
    </location>
</feature>
<reference evidence="3" key="1">
    <citation type="submission" date="2022-10" db="EMBL/GenBank/DDBJ databases">
        <title>Completed Genome Sequence of two octocoral isolated bacterium, Endozoicomonas euniceicola EF212T and Endozoicomonas gorgoniicola PS125T.</title>
        <authorList>
            <person name="Chiou Y.-J."/>
            <person name="Chen Y.-H."/>
        </authorList>
    </citation>
    <scope>NUCLEOTIDE SEQUENCE</scope>
    <source>
        <strain evidence="3">EF212</strain>
    </source>
</reference>
<proteinExistence type="predicted"/>
<dbReference type="InterPro" id="IPR011704">
    <property type="entry name" value="ATPase_dyneun-rel_AAA"/>
</dbReference>
<dbReference type="PANTHER" id="PTHR42759">
    <property type="entry name" value="MOXR FAMILY PROTEIN"/>
    <property type="match status" value="1"/>
</dbReference>
<dbReference type="Gene3D" id="3.40.50.300">
    <property type="entry name" value="P-loop containing nucleotide triphosphate hydrolases"/>
    <property type="match status" value="2"/>
</dbReference>
<dbReference type="Proteomes" id="UP001163255">
    <property type="component" value="Chromosome"/>
</dbReference>
<name>A0ABY6GZG7_9GAMM</name>
<evidence type="ECO:0000256" key="1">
    <source>
        <dbReference type="SAM" id="MobiDB-lite"/>
    </source>
</evidence>
<protein>
    <submittedName>
        <fullName evidence="3">AAA family ATPase</fullName>
    </submittedName>
</protein>
<dbReference type="SUPFAM" id="SSF54001">
    <property type="entry name" value="Cysteine proteinases"/>
    <property type="match status" value="1"/>
</dbReference>
<evidence type="ECO:0000313" key="3">
    <source>
        <dbReference type="EMBL" id="UYM17383.1"/>
    </source>
</evidence>
<dbReference type="InterPro" id="IPR003593">
    <property type="entry name" value="AAA+_ATPase"/>
</dbReference>
<feature type="domain" description="AAA+ ATPase" evidence="2">
    <location>
        <begin position="610"/>
        <end position="744"/>
    </location>
</feature>
<dbReference type="RefSeq" id="WP_262599945.1">
    <property type="nucleotide sequence ID" value="NZ_CP103300.1"/>
</dbReference>
<accession>A0ABY6GZG7</accession>
<dbReference type="Pfam" id="PF07728">
    <property type="entry name" value="AAA_5"/>
    <property type="match status" value="1"/>
</dbReference>
<dbReference type="SUPFAM" id="SSF52540">
    <property type="entry name" value="P-loop containing nucleoside triphosphate hydrolases"/>
    <property type="match status" value="2"/>
</dbReference>
<organism evidence="3 4">
    <name type="scientific">Endozoicomonas euniceicola</name>
    <dbReference type="NCBI Taxonomy" id="1234143"/>
    <lineage>
        <taxon>Bacteria</taxon>
        <taxon>Pseudomonadati</taxon>
        <taxon>Pseudomonadota</taxon>
        <taxon>Gammaproteobacteria</taxon>
        <taxon>Oceanospirillales</taxon>
        <taxon>Endozoicomonadaceae</taxon>
        <taxon>Endozoicomonas</taxon>
    </lineage>
</organism>
<dbReference type="Gene3D" id="3.10.620.30">
    <property type="match status" value="1"/>
</dbReference>
<dbReference type="InterPro" id="IPR027417">
    <property type="entry name" value="P-loop_NTPase"/>
</dbReference>
<dbReference type="EMBL" id="CP103300">
    <property type="protein sequence ID" value="UYM17383.1"/>
    <property type="molecule type" value="Genomic_DNA"/>
</dbReference>
<dbReference type="PANTHER" id="PTHR42759:SF1">
    <property type="entry name" value="MAGNESIUM-CHELATASE SUBUNIT CHLD"/>
    <property type="match status" value="1"/>
</dbReference>
<feature type="region of interest" description="Disordered" evidence="1">
    <location>
        <begin position="1478"/>
        <end position="1539"/>
    </location>
</feature>
<evidence type="ECO:0000313" key="4">
    <source>
        <dbReference type="Proteomes" id="UP001163255"/>
    </source>
</evidence>
<feature type="compositionally biased region" description="Polar residues" evidence="1">
    <location>
        <begin position="1518"/>
        <end position="1533"/>
    </location>
</feature>
<dbReference type="CDD" id="cd00009">
    <property type="entry name" value="AAA"/>
    <property type="match status" value="1"/>
</dbReference>
<gene>
    <name evidence="3" type="ORF">NX720_05545</name>
</gene>
<dbReference type="SMART" id="SM00382">
    <property type="entry name" value="AAA"/>
    <property type="match status" value="2"/>
</dbReference>
<sequence>MDVAKYFLILSGILIRSIYRSFFRLPKRLLPRSVLLLLALSTQASSIVVDSAGAGFPGLFENERSTAYVNLSSDHELDQLLGYVVTQFPDHIIRYITKATDLQEGGLETRLFLDDQGNVSAPAPGMMFNDRAVILVVDYRQMTATQVAELNGILDSVRTYNGKRLSNTTRILAVADESVLSAAWSADAPGSDFWRRVNNIGQAPDISLLRKQASHCVPTLEQYVRRHVWDSIPFDVSHLPAKTLDFASGLSAGDVLSGGIELDSGGGLIFRDAALGDFGDALFILKDAPWEDIAFKVQLANTLASRGMDSGDQCLALPARFFLQRKDTSPGVMAQTLEAFGKRHQDAETRWFPLNSVNFDLVFSEMALRKGQLVKSGVGGNLKQNFQGIEVTSTLTNHQWKRLTGLLSAGGQLENLTLRVREKDQPVVVPDNLFQRQEEAVNGSLVQRLSGTLSLEKIREEHPGAHIEVVSPSLDASQLLETIRMESRQNRRFQKHSTDFYKALQTSARQIIITGLESNPDIQKLLEPLLSGTPSVPRFGQLSLINSQPDIRVQWLEPGLAVTSSWSEWLSHNPEHDEAAPSVSSPSEPVHVNWNRPEQLVKTVSEAIQNHALVYLEGPPGSGKSYTASRVAKKLAGQQTVYQLTTGPTSRRQDLFGEQALRPLPDYPDDSETLFVEGPILQWAQQRSKNGEPVILILDEGNLLDKNVQVLLSGVTLQQPFISSNGDAYYLTPEHRLVITGNPLSFEGRYLIPELHNHAKTIRFAAMDSSGLSGQVIAPFLEVMDSQRCQRDGCDWIADLLLDNLAGYQGQLPGYSFSARDTLDVLSRFQFYLGDLAQKSTHEIENTLKQALHDSFSGLLAGQKRSVGLSSRAYYVKHHAFDAFYERLKHQSTSLHLENDSTRTLARRIWLELERVAGENNHHRSHPGRHGMMIEGPAGRGKDVVLDIVMKQWREDWALKGLILPPPLRITAGYNNWDRLKALIIRAKTEGRILIVSELNLLPTHFLEGVLNDVLSGEAAPGFFLIATVNPVQYSGRHAFSSALASRFTQLILDEYTLNDFKAIAASYTDSSFSDDIALWHHKRVETLKQNKALAVPAVMMMIEYLKALDKSEAVNPNALRNRFMTFYRLYLKDSWRPEPIVVPVVEADVVKILEKELALAPAPASERPLTAKLFSLFAGEPDTPGIHEGKVWAGLSALDGDFDRSQPHRLTKRFTSNFPPPFYRLYIKRLKIYDNGEVKLEPFPAGKPTPYPHFVQADLSKSLLPGQHHGTQDVVKRGTLTSLFPHEKLVAIWTEENTGQPVEVQYDAYRGIYTVNLPESGGSLTTRIHYVVEEDKTVNRVESLESDEAYQAPLLWINRLNLLMSKSPLLAAELGHNEKLSQKQRVEKIIAYSKSFSAPDRAITSLVNRESDIELMAELIERRIGTCRHIAFAVAGLMQFYGIPVRIMNSEAHAWVEHSLNNGKTWQTVEISGTYGELENPEDFGDRSLISGHDNADRSTAVNASPEQVLKDESREGSSWSQPLKESVSVQPSERRNVKADIKKEAREAAKKAIEQEPLRDDMVVQQIFYHDHSPEHYRQSVQYMTIDDNRVVHFIDLPYRGVRIPALPSDIDEQQISNQHAVRGEQVIKTGERTPLASLSPREKLLALSFEGITSERLLVEYDAFQGLYFVTVNKQEGVAEEVTVRFLIQPGELPFSRESLVADKQKPDLMSEKHRRQVEAFFAAHPDIDKEIGIQPEMNRSSKIEKIVNFIRQFSSARPESLDVSLTLLLQQMEYELGDYRYRSYIAAMLAEYYKAGVVRVISNDINTFVEFSPNGVDWNSAELFLSCKLPREICDSGRYKYSGYKKQAAGTELLKIGWDSLKELPSLKYLSHKSPELNENVRPYVSEDIVRDIYYLKGESREKVLGYFKKLLLYFNVAPSQMRDIPYLLLDDPDVRQRLSPWLNEQIQNLNKNQHYRMGCIKRLENMDIVNDQLDSSPFAELDVLLNKKTPLLRAVWKYQPPGELQISRLLENKAAFAQTSEYHELQQYRPVIFNVGESFLLDQEKLARYQTILLQKLGENKKNNMNSRTKIQLVKQSLLDATYHLNRLIGQRSGVLSRYIKNKKYGITYGFRLHTPDIASETDKAKWLWTQMFYEKKDSDLFSHEETGVLRISVPLPVNQLPKEWQDSVIVDDDMLDRLLTRYLESLSREQVDNLRKASQSPVQ</sequence>
<evidence type="ECO:0000259" key="2">
    <source>
        <dbReference type="SMART" id="SM00382"/>
    </source>
</evidence>
<dbReference type="InterPro" id="IPR038765">
    <property type="entry name" value="Papain-like_cys_pep_sf"/>
</dbReference>
<dbReference type="InterPro" id="IPR050764">
    <property type="entry name" value="CbbQ/NirQ/NorQ/GpvN"/>
</dbReference>
<keyword evidence="4" id="KW-1185">Reference proteome</keyword>